<dbReference type="VEuPathDB" id="TriTrypDB:TCDM_03416"/>
<evidence type="ECO:0000256" key="1">
    <source>
        <dbReference type="SAM" id="MobiDB-lite"/>
    </source>
</evidence>
<accession>A0A2V2VM90</accession>
<name>A0A2V2VM90_TRYCR</name>
<dbReference type="VEuPathDB" id="TriTrypDB:Tc_MARK_4570"/>
<comment type="caution">
    <text evidence="2">The sequence shown here is derived from an EMBL/GenBank/DDBJ whole genome shotgun (WGS) entry which is preliminary data.</text>
</comment>
<dbReference type="VEuPathDB" id="TriTrypDB:C4B63_2g18"/>
<protein>
    <submittedName>
        <fullName evidence="2">Uncharacterized protein</fullName>
    </submittedName>
</protein>
<dbReference type="AlphaFoldDB" id="A0A2V2VM90"/>
<dbReference type="VEuPathDB" id="TriTrypDB:TCSYLVIO_001339"/>
<dbReference type="VEuPathDB" id="TriTrypDB:C3747_242g66"/>
<sequence>MSSSQEIMTLTQQDLISTSKSIEESWRKRRIVPDITVVELWAMSFQEELLSQLEVYSSNRDSNSNSQLTEKDGAPNVSLAGTSSGTKSATRKFIGESSLLACTEVLKILLRTNGEKSAEVFTRFHLATHVTKYLMRAPMSKKMRDAFASVLLEIAGYNSLLLEEFLSVSHELLVFPEGSGSGNVVTHNKCSWRGCSRPFFVEWM</sequence>
<dbReference type="VEuPathDB" id="TriTrypDB:TcYC6_0067890"/>
<evidence type="ECO:0000313" key="3">
    <source>
        <dbReference type="Proteomes" id="UP000246078"/>
    </source>
</evidence>
<dbReference type="VEuPathDB" id="TriTrypDB:TcG_02085"/>
<dbReference type="VEuPathDB" id="TriTrypDB:BCY84_13905"/>
<dbReference type="VEuPathDB" id="TriTrypDB:ECC02_001224"/>
<dbReference type="Proteomes" id="UP000246078">
    <property type="component" value="Unassembled WGS sequence"/>
</dbReference>
<evidence type="ECO:0000313" key="2">
    <source>
        <dbReference type="EMBL" id="PWU97557.1"/>
    </source>
</evidence>
<dbReference type="VEuPathDB" id="TriTrypDB:TcCLB.503651.4"/>
<feature type="region of interest" description="Disordered" evidence="1">
    <location>
        <begin position="61"/>
        <end position="87"/>
    </location>
</feature>
<reference evidence="2 3" key="1">
    <citation type="journal article" date="2018" name="Microb. Genom.">
        <title>Expanding an expanded genome: long-read sequencing of Trypanosoma cruzi.</title>
        <authorList>
            <person name="Berna L."/>
            <person name="Rodriguez M."/>
            <person name="Chiribao M.L."/>
            <person name="Parodi-Talice A."/>
            <person name="Pita S."/>
            <person name="Rijo G."/>
            <person name="Alvarez-Valin F."/>
            <person name="Robello C."/>
        </authorList>
    </citation>
    <scope>NUCLEOTIDE SEQUENCE [LARGE SCALE GENOMIC DNA]</scope>
    <source>
        <strain evidence="2 3">TCC</strain>
    </source>
</reference>
<organism evidence="2 3">
    <name type="scientific">Trypanosoma cruzi</name>
    <dbReference type="NCBI Taxonomy" id="5693"/>
    <lineage>
        <taxon>Eukaryota</taxon>
        <taxon>Discoba</taxon>
        <taxon>Euglenozoa</taxon>
        <taxon>Kinetoplastea</taxon>
        <taxon>Metakinetoplastina</taxon>
        <taxon>Trypanosomatida</taxon>
        <taxon>Trypanosomatidae</taxon>
        <taxon>Trypanosoma</taxon>
        <taxon>Schizotrypanum</taxon>
    </lineage>
</organism>
<proteinExistence type="predicted"/>
<dbReference type="VEuPathDB" id="TriTrypDB:TcBrA4_0063550"/>
<dbReference type="EMBL" id="PRFC01000242">
    <property type="protein sequence ID" value="PWU97557.1"/>
    <property type="molecule type" value="Genomic_DNA"/>
</dbReference>
<gene>
    <name evidence="2" type="ORF">C3747_242g66</name>
</gene>
<dbReference type="VEuPathDB" id="TriTrypDB:TcCL_ESM00197"/>